<evidence type="ECO:0000313" key="3">
    <source>
        <dbReference type="Proteomes" id="UP000002729"/>
    </source>
</evidence>
<name>F0YN50_AURAN</name>
<sequence>MVGRTAGLFGSSSGICVFRGGHKLPNMSPRLVDALEALHFITIGRPVAHASDPVRLKHKCFYWKHSRMPGPVKLVPITWMLIRALRMRIGKTGTFYVWSVKALTAILGAAPKSGMRIDLLASFLNEDNCIRGTWLLGNEKVVGKTMVASGLLTFETIASLRGISIRTVSDVEALYTSVESLTRADSLSPVVKATAVLPKLVGYSLATRMYVEDLSLGAHIAMASGIVDDVLSDRGNLTNGMHLIQETLLNAETSVAASGTLRVAPVAARETVRHASPSQAPATTSAPLATPDATRGSSTELTDVIVRSLIALSVGTEISDDVPLMEAGIDSLSASEVV</sequence>
<dbReference type="GeneID" id="20226540"/>
<evidence type="ECO:0000313" key="2">
    <source>
        <dbReference type="EMBL" id="EGB03441.1"/>
    </source>
</evidence>
<feature type="compositionally biased region" description="Low complexity" evidence="1">
    <location>
        <begin position="275"/>
        <end position="294"/>
    </location>
</feature>
<organism evidence="3">
    <name type="scientific">Aureococcus anophagefferens</name>
    <name type="common">Harmful bloom alga</name>
    <dbReference type="NCBI Taxonomy" id="44056"/>
    <lineage>
        <taxon>Eukaryota</taxon>
        <taxon>Sar</taxon>
        <taxon>Stramenopiles</taxon>
        <taxon>Ochrophyta</taxon>
        <taxon>Pelagophyceae</taxon>
        <taxon>Pelagomonadales</taxon>
        <taxon>Pelagomonadaceae</taxon>
        <taxon>Aureococcus</taxon>
    </lineage>
</organism>
<accession>F0YN50</accession>
<keyword evidence="3" id="KW-1185">Reference proteome</keyword>
<dbReference type="EMBL" id="GL833171">
    <property type="protein sequence ID" value="EGB03441.1"/>
    <property type="molecule type" value="Genomic_DNA"/>
</dbReference>
<dbReference type="RefSeq" id="XP_009041840.1">
    <property type="nucleotide sequence ID" value="XM_009043592.1"/>
</dbReference>
<dbReference type="KEGG" id="aaf:AURANDRAFT_67987"/>
<evidence type="ECO:0000256" key="1">
    <source>
        <dbReference type="SAM" id="MobiDB-lite"/>
    </source>
</evidence>
<feature type="region of interest" description="Disordered" evidence="1">
    <location>
        <begin position="269"/>
        <end position="297"/>
    </location>
</feature>
<dbReference type="AlphaFoldDB" id="F0YN50"/>
<dbReference type="Proteomes" id="UP000002729">
    <property type="component" value="Unassembled WGS sequence"/>
</dbReference>
<protein>
    <submittedName>
        <fullName evidence="2">Uncharacterized protein</fullName>
    </submittedName>
</protein>
<dbReference type="InParanoid" id="F0YN50"/>
<reference evidence="2 3" key="1">
    <citation type="journal article" date="2011" name="Proc. Natl. Acad. Sci. U.S.A.">
        <title>Niche of harmful alga Aureococcus anophagefferens revealed through ecogenomics.</title>
        <authorList>
            <person name="Gobler C.J."/>
            <person name="Berry D.L."/>
            <person name="Dyhrman S.T."/>
            <person name="Wilhelm S.W."/>
            <person name="Salamov A."/>
            <person name="Lobanov A.V."/>
            <person name="Zhang Y."/>
            <person name="Collier J.L."/>
            <person name="Wurch L.L."/>
            <person name="Kustka A.B."/>
            <person name="Dill B.D."/>
            <person name="Shah M."/>
            <person name="VerBerkmoes N.C."/>
            <person name="Kuo A."/>
            <person name="Terry A."/>
            <person name="Pangilinan J."/>
            <person name="Lindquist E.A."/>
            <person name="Lucas S."/>
            <person name="Paulsen I.T."/>
            <person name="Hattenrath-Lehmann T.K."/>
            <person name="Talmage S.C."/>
            <person name="Walker E.A."/>
            <person name="Koch F."/>
            <person name="Burson A.M."/>
            <person name="Marcoval M.A."/>
            <person name="Tang Y.Z."/>
            <person name="Lecleir G.R."/>
            <person name="Coyne K.J."/>
            <person name="Berg G.M."/>
            <person name="Bertrand E.M."/>
            <person name="Saito M.A."/>
            <person name="Gladyshev V.N."/>
            <person name="Grigoriev I.V."/>
        </authorList>
    </citation>
    <scope>NUCLEOTIDE SEQUENCE [LARGE SCALE GENOMIC DNA]</scope>
    <source>
        <strain evidence="3">CCMP 1984</strain>
    </source>
</reference>
<gene>
    <name evidence="2" type="ORF">AURANDRAFT_67987</name>
</gene>
<proteinExistence type="predicted"/>